<keyword evidence="6 10" id="KW-0521">NADP</keyword>
<dbReference type="GO" id="GO:0008677">
    <property type="term" value="F:2-dehydropantoate 2-reductase activity"/>
    <property type="evidence" value="ECO:0007669"/>
    <property type="project" value="UniProtKB-EC"/>
</dbReference>
<dbReference type="SUPFAM" id="SSF48179">
    <property type="entry name" value="6-phosphogluconate dehydrogenase C-terminal domain-like"/>
    <property type="match status" value="1"/>
</dbReference>
<dbReference type="GO" id="GO:0050661">
    <property type="term" value="F:NADP binding"/>
    <property type="evidence" value="ECO:0007669"/>
    <property type="project" value="TreeGrafter"/>
</dbReference>
<dbReference type="AlphaFoldDB" id="A0A3E0WIW4"/>
<name>A0A3E0WIW4_9GAMM</name>
<evidence type="ECO:0000259" key="11">
    <source>
        <dbReference type="Pfam" id="PF02558"/>
    </source>
</evidence>
<dbReference type="GO" id="GO:0005737">
    <property type="term" value="C:cytoplasm"/>
    <property type="evidence" value="ECO:0007669"/>
    <property type="project" value="TreeGrafter"/>
</dbReference>
<dbReference type="RefSeq" id="WP_116304190.1">
    <property type="nucleotide sequence ID" value="NZ_NFZV01000044.1"/>
</dbReference>
<comment type="similarity">
    <text evidence="2 10">Belongs to the ketopantoate reductase family.</text>
</comment>
<evidence type="ECO:0000256" key="2">
    <source>
        <dbReference type="ARBA" id="ARBA00007870"/>
    </source>
</evidence>
<comment type="function">
    <text evidence="10">Catalyzes the NADPH-dependent reduction of ketopantoate into pantoic acid.</text>
</comment>
<evidence type="ECO:0000256" key="7">
    <source>
        <dbReference type="ARBA" id="ARBA00023002"/>
    </source>
</evidence>
<dbReference type="GO" id="GO:0015940">
    <property type="term" value="P:pantothenate biosynthetic process"/>
    <property type="evidence" value="ECO:0007669"/>
    <property type="project" value="UniProtKB-UniPathway"/>
</dbReference>
<evidence type="ECO:0000259" key="12">
    <source>
        <dbReference type="Pfam" id="PF08546"/>
    </source>
</evidence>
<dbReference type="SUPFAM" id="SSF51735">
    <property type="entry name" value="NAD(P)-binding Rossmann-fold domains"/>
    <property type="match status" value="1"/>
</dbReference>
<feature type="domain" description="Ketopantoate reductase N-terminal" evidence="11">
    <location>
        <begin position="7"/>
        <end position="150"/>
    </location>
</feature>
<evidence type="ECO:0000256" key="10">
    <source>
        <dbReference type="RuleBase" id="RU362068"/>
    </source>
</evidence>
<dbReference type="Gene3D" id="3.40.50.720">
    <property type="entry name" value="NAD(P)-binding Rossmann-like Domain"/>
    <property type="match status" value="1"/>
</dbReference>
<accession>A0A3E0WIW4</accession>
<comment type="catalytic activity">
    <reaction evidence="9 10">
        <text>(R)-pantoate + NADP(+) = 2-dehydropantoate + NADPH + H(+)</text>
        <dbReference type="Rhea" id="RHEA:16233"/>
        <dbReference type="ChEBI" id="CHEBI:11561"/>
        <dbReference type="ChEBI" id="CHEBI:15378"/>
        <dbReference type="ChEBI" id="CHEBI:15980"/>
        <dbReference type="ChEBI" id="CHEBI:57783"/>
        <dbReference type="ChEBI" id="CHEBI:58349"/>
        <dbReference type="EC" id="1.1.1.169"/>
    </reaction>
</comment>
<comment type="caution">
    <text evidence="13">The sequence shown here is derived from an EMBL/GenBank/DDBJ whole genome shotgun (WGS) entry which is preliminary data.</text>
</comment>
<evidence type="ECO:0000256" key="3">
    <source>
        <dbReference type="ARBA" id="ARBA00013014"/>
    </source>
</evidence>
<dbReference type="UniPathway" id="UPA00028">
    <property type="reaction ID" value="UER00004"/>
</dbReference>
<keyword evidence="14" id="KW-1185">Reference proteome</keyword>
<reference evidence="14" key="1">
    <citation type="submission" date="2017-05" db="EMBL/GenBank/DDBJ databases">
        <authorList>
            <person name="Sharma S."/>
            <person name="Sidhu C."/>
            <person name="Pinnaka A.K."/>
        </authorList>
    </citation>
    <scope>NUCLEOTIDE SEQUENCE [LARGE SCALE GENOMIC DNA]</scope>
    <source>
        <strain evidence="14">AK93</strain>
    </source>
</reference>
<dbReference type="PANTHER" id="PTHR43765:SF2">
    <property type="entry name" value="2-DEHYDROPANTOATE 2-REDUCTASE"/>
    <property type="match status" value="1"/>
</dbReference>
<keyword evidence="7 10" id="KW-0560">Oxidoreductase</keyword>
<evidence type="ECO:0000313" key="13">
    <source>
        <dbReference type="EMBL" id="RFA32163.1"/>
    </source>
</evidence>
<comment type="pathway">
    <text evidence="1 10">Cofactor biosynthesis; (R)-pantothenate biosynthesis; (R)-pantoate from 3-methyl-2-oxobutanoate: step 2/2.</text>
</comment>
<dbReference type="Proteomes" id="UP000256763">
    <property type="component" value="Unassembled WGS sequence"/>
</dbReference>
<dbReference type="EMBL" id="NFZW01000033">
    <property type="protein sequence ID" value="RFA32163.1"/>
    <property type="molecule type" value="Genomic_DNA"/>
</dbReference>
<sequence length="293" mass="31771">MNTTELHILGAGSMGLLLAAYLAPHYPVRLIRRAGQDYPPRLNVRLTAAPRQATVQLPQTRADRLPAPVRRLLVCTKAYDALPALHSLAPALEEASVLLLQNGMGSQEAIAEALPDVSVYAASSTEGAYRPEPGAVVHAGRGITRIGRLQGAEADWAVRFRHAGLQAEVAEPIAWHLANKLRVNALINPLTVLYRCRNGELLRNSAAYRELQALGEETDAILAAAGFRFEEPALQVAEQVARATAENYSSMYQDAQAGRRLELDYINGYLVRLAERQGLAAPVNAGVCERLQG</sequence>
<gene>
    <name evidence="13" type="ORF">CAL65_20290</name>
</gene>
<dbReference type="InterPro" id="IPR003710">
    <property type="entry name" value="ApbA"/>
</dbReference>
<evidence type="ECO:0000313" key="14">
    <source>
        <dbReference type="Proteomes" id="UP000256763"/>
    </source>
</evidence>
<evidence type="ECO:0000256" key="9">
    <source>
        <dbReference type="ARBA" id="ARBA00048793"/>
    </source>
</evidence>
<dbReference type="Gene3D" id="1.10.1040.10">
    <property type="entry name" value="N-(1-d-carboxylethyl)-l-norvaline Dehydrogenase, domain 2"/>
    <property type="match status" value="1"/>
</dbReference>
<dbReference type="InterPro" id="IPR013332">
    <property type="entry name" value="KPR_N"/>
</dbReference>
<dbReference type="InterPro" id="IPR013328">
    <property type="entry name" value="6PGD_dom2"/>
</dbReference>
<proteinExistence type="inferred from homology"/>
<protein>
    <recommendedName>
        <fullName evidence="4 10">2-dehydropantoate 2-reductase</fullName>
        <ecNumber evidence="3 10">1.1.1.169</ecNumber>
    </recommendedName>
    <alternativeName>
        <fullName evidence="8 10">Ketopantoate reductase</fullName>
    </alternativeName>
</protein>
<feature type="domain" description="Ketopantoate reductase C-terminal" evidence="12">
    <location>
        <begin position="178"/>
        <end position="291"/>
    </location>
</feature>
<evidence type="ECO:0000256" key="4">
    <source>
        <dbReference type="ARBA" id="ARBA00019465"/>
    </source>
</evidence>
<dbReference type="InterPro" id="IPR050838">
    <property type="entry name" value="Ketopantoate_reductase"/>
</dbReference>
<dbReference type="InterPro" id="IPR013752">
    <property type="entry name" value="KPA_reductase"/>
</dbReference>
<evidence type="ECO:0000256" key="1">
    <source>
        <dbReference type="ARBA" id="ARBA00004994"/>
    </source>
</evidence>
<keyword evidence="5 10" id="KW-0566">Pantothenate biosynthesis</keyword>
<evidence type="ECO:0000256" key="8">
    <source>
        <dbReference type="ARBA" id="ARBA00032024"/>
    </source>
</evidence>
<dbReference type="Pfam" id="PF02558">
    <property type="entry name" value="ApbA"/>
    <property type="match status" value="1"/>
</dbReference>
<evidence type="ECO:0000256" key="5">
    <source>
        <dbReference type="ARBA" id="ARBA00022655"/>
    </source>
</evidence>
<dbReference type="InterPro" id="IPR036291">
    <property type="entry name" value="NAD(P)-bd_dom_sf"/>
</dbReference>
<dbReference type="NCBIfam" id="TIGR00745">
    <property type="entry name" value="apbA_panE"/>
    <property type="match status" value="1"/>
</dbReference>
<dbReference type="InterPro" id="IPR008927">
    <property type="entry name" value="6-PGluconate_DH-like_C_sf"/>
</dbReference>
<dbReference type="OrthoDB" id="6530772at2"/>
<dbReference type="PANTHER" id="PTHR43765">
    <property type="entry name" value="2-DEHYDROPANTOATE 2-REDUCTASE-RELATED"/>
    <property type="match status" value="1"/>
</dbReference>
<evidence type="ECO:0000256" key="6">
    <source>
        <dbReference type="ARBA" id="ARBA00022857"/>
    </source>
</evidence>
<organism evidence="13 14">
    <name type="scientific">Alkalilimnicola ehrlichii</name>
    <dbReference type="NCBI Taxonomy" id="351052"/>
    <lineage>
        <taxon>Bacteria</taxon>
        <taxon>Pseudomonadati</taxon>
        <taxon>Pseudomonadota</taxon>
        <taxon>Gammaproteobacteria</taxon>
        <taxon>Chromatiales</taxon>
        <taxon>Ectothiorhodospiraceae</taxon>
        <taxon>Alkalilimnicola</taxon>
    </lineage>
</organism>
<dbReference type="EC" id="1.1.1.169" evidence="3 10"/>
<dbReference type="Pfam" id="PF08546">
    <property type="entry name" value="ApbA_C"/>
    <property type="match status" value="1"/>
</dbReference>